<keyword evidence="3 8" id="KW-0545">Nucleotide biosynthesis</keyword>
<reference evidence="10 11" key="1">
    <citation type="journal article" date="2016" name="Nat. Commun.">
        <title>Thousands of microbial genomes shed light on interconnected biogeochemical processes in an aquifer system.</title>
        <authorList>
            <person name="Anantharaman K."/>
            <person name="Brown C.T."/>
            <person name="Hug L.A."/>
            <person name="Sharon I."/>
            <person name="Castelle C.J."/>
            <person name="Probst A.J."/>
            <person name="Thomas B.C."/>
            <person name="Singh A."/>
            <person name="Wilkins M.J."/>
            <person name="Karaoz U."/>
            <person name="Brodie E.L."/>
            <person name="Williams K.H."/>
            <person name="Hubbard S.S."/>
            <person name="Banfield J.F."/>
        </authorList>
    </citation>
    <scope>NUCLEOTIDE SEQUENCE [LARGE SCALE GENOMIC DNA]</scope>
</reference>
<evidence type="ECO:0000256" key="6">
    <source>
        <dbReference type="ARBA" id="ARBA00022840"/>
    </source>
</evidence>
<keyword evidence="4 8" id="KW-0547">Nucleotide-binding</keyword>
<protein>
    <recommendedName>
        <fullName evidence="8">Thymidylate kinase</fullName>
        <ecNumber evidence="8">2.7.4.9</ecNumber>
    </recommendedName>
    <alternativeName>
        <fullName evidence="8">dTMP kinase</fullName>
    </alternativeName>
</protein>
<dbReference type="GO" id="GO:0006235">
    <property type="term" value="P:dTTP biosynthetic process"/>
    <property type="evidence" value="ECO:0007669"/>
    <property type="project" value="UniProtKB-UniRule"/>
</dbReference>
<keyword evidence="2 8" id="KW-0808">Transferase</keyword>
<evidence type="ECO:0000256" key="8">
    <source>
        <dbReference type="HAMAP-Rule" id="MF_00165"/>
    </source>
</evidence>
<comment type="caution">
    <text evidence="8">Lacks conserved residue(s) required for the propagation of feature annotation.</text>
</comment>
<evidence type="ECO:0000256" key="5">
    <source>
        <dbReference type="ARBA" id="ARBA00022777"/>
    </source>
</evidence>
<dbReference type="CDD" id="cd01672">
    <property type="entry name" value="TMPK"/>
    <property type="match status" value="1"/>
</dbReference>
<dbReference type="GO" id="GO:0004798">
    <property type="term" value="F:dTMP kinase activity"/>
    <property type="evidence" value="ECO:0007669"/>
    <property type="project" value="UniProtKB-UniRule"/>
</dbReference>
<dbReference type="GO" id="GO:0006227">
    <property type="term" value="P:dUDP biosynthetic process"/>
    <property type="evidence" value="ECO:0007669"/>
    <property type="project" value="TreeGrafter"/>
</dbReference>
<evidence type="ECO:0000259" key="9">
    <source>
        <dbReference type="Pfam" id="PF02223"/>
    </source>
</evidence>
<evidence type="ECO:0000313" key="10">
    <source>
        <dbReference type="EMBL" id="OGZ17352.1"/>
    </source>
</evidence>
<proteinExistence type="inferred from homology"/>
<dbReference type="InterPro" id="IPR039430">
    <property type="entry name" value="Thymidylate_kin-like_dom"/>
</dbReference>
<comment type="caution">
    <text evidence="10">The sequence shown here is derived from an EMBL/GenBank/DDBJ whole genome shotgun (WGS) entry which is preliminary data.</text>
</comment>
<dbReference type="PANTHER" id="PTHR10344:SF4">
    <property type="entry name" value="UMP-CMP KINASE 2, MITOCHONDRIAL"/>
    <property type="match status" value="1"/>
</dbReference>
<dbReference type="PANTHER" id="PTHR10344">
    <property type="entry name" value="THYMIDYLATE KINASE"/>
    <property type="match status" value="1"/>
</dbReference>
<feature type="domain" description="Thymidylate kinase-like" evidence="9">
    <location>
        <begin position="13"/>
        <end position="194"/>
    </location>
</feature>
<dbReference type="InterPro" id="IPR027417">
    <property type="entry name" value="P-loop_NTPase"/>
</dbReference>
<evidence type="ECO:0000256" key="4">
    <source>
        <dbReference type="ARBA" id="ARBA00022741"/>
    </source>
</evidence>
<dbReference type="EC" id="2.7.4.9" evidence="8"/>
<evidence type="ECO:0000313" key="11">
    <source>
        <dbReference type="Proteomes" id="UP000176752"/>
    </source>
</evidence>
<dbReference type="Proteomes" id="UP000176752">
    <property type="component" value="Unassembled WGS sequence"/>
</dbReference>
<dbReference type="HAMAP" id="MF_00165">
    <property type="entry name" value="Thymidylate_kinase"/>
    <property type="match status" value="1"/>
</dbReference>
<organism evidence="10 11">
    <name type="scientific">Candidatus Nealsonbacteria bacterium RBG_13_36_15</name>
    <dbReference type="NCBI Taxonomy" id="1801660"/>
    <lineage>
        <taxon>Bacteria</taxon>
        <taxon>Candidatus Nealsoniibacteriota</taxon>
    </lineage>
</organism>
<dbReference type="NCBIfam" id="TIGR00041">
    <property type="entry name" value="DTMP_kinase"/>
    <property type="match status" value="1"/>
</dbReference>
<dbReference type="GO" id="GO:0005524">
    <property type="term" value="F:ATP binding"/>
    <property type="evidence" value="ECO:0007669"/>
    <property type="project" value="UniProtKB-UniRule"/>
</dbReference>
<comment type="function">
    <text evidence="8">Phosphorylation of dTMP to form dTDP in both de novo and salvage pathways of dTTP synthesis.</text>
</comment>
<evidence type="ECO:0000256" key="1">
    <source>
        <dbReference type="ARBA" id="ARBA00009776"/>
    </source>
</evidence>
<evidence type="ECO:0000256" key="7">
    <source>
        <dbReference type="ARBA" id="ARBA00048743"/>
    </source>
</evidence>
<comment type="catalytic activity">
    <reaction evidence="7 8">
        <text>dTMP + ATP = dTDP + ADP</text>
        <dbReference type="Rhea" id="RHEA:13517"/>
        <dbReference type="ChEBI" id="CHEBI:30616"/>
        <dbReference type="ChEBI" id="CHEBI:58369"/>
        <dbReference type="ChEBI" id="CHEBI:63528"/>
        <dbReference type="ChEBI" id="CHEBI:456216"/>
        <dbReference type="EC" id="2.7.4.9"/>
    </reaction>
</comment>
<dbReference type="EMBL" id="MHLV01000032">
    <property type="protein sequence ID" value="OGZ17352.1"/>
    <property type="molecule type" value="Genomic_DNA"/>
</dbReference>
<keyword evidence="5 8" id="KW-0418">Kinase</keyword>
<sequence>MLKNPYPGKFIVFEGLDGSGQSTQTAFLRDFLIGKGYQVVLTKELTKDSGVGKRIIEILGKKTKIEPKELQELFAKDRKEHLENLIIPALKENKIVISDRYAFSSFAYGVSEGIDLEYLMNINNEFLLPDFTIILKVEPRVCLERIRDRGEERTLFEEEEKLEKVLQTFQTLPNYFENVYIIGGEELVEEVFSKVRALLHDKLNL</sequence>
<dbReference type="AlphaFoldDB" id="A0A1G2DVB0"/>
<dbReference type="SUPFAM" id="SSF52540">
    <property type="entry name" value="P-loop containing nucleoside triphosphate hydrolases"/>
    <property type="match status" value="1"/>
</dbReference>
<dbReference type="InterPro" id="IPR018094">
    <property type="entry name" value="Thymidylate_kinase"/>
</dbReference>
<keyword evidence="6 8" id="KW-0067">ATP-binding</keyword>
<gene>
    <name evidence="8" type="primary">tmk</name>
    <name evidence="10" type="ORF">A2Z78_00045</name>
</gene>
<dbReference type="GO" id="GO:0005737">
    <property type="term" value="C:cytoplasm"/>
    <property type="evidence" value="ECO:0007669"/>
    <property type="project" value="TreeGrafter"/>
</dbReference>
<dbReference type="GO" id="GO:0006233">
    <property type="term" value="P:dTDP biosynthetic process"/>
    <property type="evidence" value="ECO:0007669"/>
    <property type="project" value="InterPro"/>
</dbReference>
<name>A0A1G2DVB0_9BACT</name>
<dbReference type="Gene3D" id="3.40.50.300">
    <property type="entry name" value="P-loop containing nucleotide triphosphate hydrolases"/>
    <property type="match status" value="1"/>
</dbReference>
<dbReference type="STRING" id="1801660.A2Z78_00045"/>
<evidence type="ECO:0000256" key="2">
    <source>
        <dbReference type="ARBA" id="ARBA00022679"/>
    </source>
</evidence>
<comment type="similarity">
    <text evidence="1 8">Belongs to the thymidylate kinase family.</text>
</comment>
<dbReference type="Pfam" id="PF02223">
    <property type="entry name" value="Thymidylate_kin"/>
    <property type="match status" value="1"/>
</dbReference>
<accession>A0A1G2DVB0</accession>
<evidence type="ECO:0000256" key="3">
    <source>
        <dbReference type="ARBA" id="ARBA00022727"/>
    </source>
</evidence>